<proteinExistence type="predicted"/>
<evidence type="ECO:0000313" key="3">
    <source>
        <dbReference type="Proteomes" id="UP000575083"/>
    </source>
</evidence>
<keyword evidence="3" id="KW-1185">Reference proteome</keyword>
<dbReference type="AlphaFoldDB" id="A0A7X0PHY6"/>
<dbReference type="RefSeq" id="WP_184861466.1">
    <property type="nucleotide sequence ID" value="NZ_JACHLK010000010.1"/>
</dbReference>
<dbReference type="Proteomes" id="UP000575083">
    <property type="component" value="Unassembled WGS sequence"/>
</dbReference>
<keyword evidence="1" id="KW-0472">Membrane</keyword>
<evidence type="ECO:0000256" key="1">
    <source>
        <dbReference type="SAM" id="Phobius"/>
    </source>
</evidence>
<evidence type="ECO:0000313" key="2">
    <source>
        <dbReference type="EMBL" id="MBB6561934.1"/>
    </source>
</evidence>
<organism evidence="2 3">
    <name type="scientific">Acidovorax soli</name>
    <dbReference type="NCBI Taxonomy" id="592050"/>
    <lineage>
        <taxon>Bacteria</taxon>
        <taxon>Pseudomonadati</taxon>
        <taxon>Pseudomonadota</taxon>
        <taxon>Betaproteobacteria</taxon>
        <taxon>Burkholderiales</taxon>
        <taxon>Comamonadaceae</taxon>
        <taxon>Acidovorax</taxon>
    </lineage>
</organism>
<keyword evidence="1" id="KW-1133">Transmembrane helix</keyword>
<feature type="transmembrane region" description="Helical" evidence="1">
    <location>
        <begin position="76"/>
        <end position="94"/>
    </location>
</feature>
<keyword evidence="1" id="KW-0812">Transmembrane</keyword>
<dbReference type="EMBL" id="JACHLK010000010">
    <property type="protein sequence ID" value="MBB6561934.1"/>
    <property type="molecule type" value="Genomic_DNA"/>
</dbReference>
<comment type="caution">
    <text evidence="2">The sequence shown here is derived from an EMBL/GenBank/DDBJ whole genome shotgun (WGS) entry which is preliminary data.</text>
</comment>
<feature type="transmembrane region" description="Helical" evidence="1">
    <location>
        <begin position="12"/>
        <end position="33"/>
    </location>
</feature>
<feature type="transmembrane region" description="Helical" evidence="1">
    <location>
        <begin position="131"/>
        <end position="152"/>
    </location>
</feature>
<gene>
    <name evidence="2" type="ORF">HNP48_004636</name>
</gene>
<sequence length="238" mass="25457">MSYKHLFKVLQWGLILFCLGFAIVGGVVAEHALELLQCQPHADPALRSCSWVGNVLGMRLVPFLTAGGVADYPFVLLRNFWALIAVWILALVALRSAERNAASAAAAAPGSSPPAHPGVTSADVARWAARAGFWGLLLGLAGFCIAFGTPILGNQVAREVLGALGCSPGTFDPFSSPCMAAPGFWTHRLALYVIPLAGPLLAPLWLVMAFWDVLIVWMLLTAAAYFVQNHLARQRPGR</sequence>
<accession>A0A7X0PHY6</accession>
<protein>
    <submittedName>
        <fullName evidence="2">Uncharacterized protein</fullName>
    </submittedName>
</protein>
<reference evidence="2 3" key="1">
    <citation type="submission" date="2020-08" db="EMBL/GenBank/DDBJ databases">
        <title>Functional genomics of gut bacteria from endangered species of beetles.</title>
        <authorList>
            <person name="Carlos-Shanley C."/>
        </authorList>
    </citation>
    <scope>NUCLEOTIDE SEQUENCE [LARGE SCALE GENOMIC DNA]</scope>
    <source>
        <strain evidence="2 3">S00198</strain>
    </source>
</reference>
<name>A0A7X0PHY6_9BURK</name>
<feature type="transmembrane region" description="Helical" evidence="1">
    <location>
        <begin position="204"/>
        <end position="227"/>
    </location>
</feature>